<dbReference type="GO" id="GO:0015031">
    <property type="term" value="P:protein transport"/>
    <property type="evidence" value="ECO:0007669"/>
    <property type="project" value="UniProtKB-KW"/>
</dbReference>
<dbReference type="Proteomes" id="UP000472270">
    <property type="component" value="Unassembled WGS sequence"/>
</dbReference>
<feature type="domain" description="DOP1-like TPR" evidence="7">
    <location>
        <begin position="1082"/>
        <end position="1475"/>
    </location>
</feature>
<dbReference type="InterPro" id="IPR040314">
    <property type="entry name" value="DOP1"/>
</dbReference>
<keyword evidence="1" id="KW-0813">Transport</keyword>
<evidence type="ECO:0000256" key="1">
    <source>
        <dbReference type="ARBA" id="ARBA00022448"/>
    </source>
</evidence>
<evidence type="ECO:0000256" key="2">
    <source>
        <dbReference type="ARBA" id="ARBA00022927"/>
    </source>
</evidence>
<dbReference type="GO" id="GO:0005768">
    <property type="term" value="C:endosome"/>
    <property type="evidence" value="ECO:0007669"/>
    <property type="project" value="TreeGrafter"/>
</dbReference>
<feature type="domain" description="DOP1 N-terminal" evidence="5">
    <location>
        <begin position="12"/>
        <end position="303"/>
    </location>
</feature>
<dbReference type="Pfam" id="PF04118">
    <property type="entry name" value="Dopey_N"/>
    <property type="match status" value="1"/>
</dbReference>
<evidence type="ECO:0000259" key="6">
    <source>
        <dbReference type="Pfam" id="PF24598"/>
    </source>
</evidence>
<dbReference type="InterPro" id="IPR056457">
    <property type="entry name" value="DOP1_C"/>
</dbReference>
<organism evidence="8 9">
    <name type="scientific">Sinocyclocheilus rhinocerous</name>
    <dbReference type="NCBI Taxonomy" id="307959"/>
    <lineage>
        <taxon>Eukaryota</taxon>
        <taxon>Metazoa</taxon>
        <taxon>Chordata</taxon>
        <taxon>Craniata</taxon>
        <taxon>Vertebrata</taxon>
        <taxon>Euteleostomi</taxon>
        <taxon>Actinopterygii</taxon>
        <taxon>Neopterygii</taxon>
        <taxon>Teleostei</taxon>
        <taxon>Ostariophysi</taxon>
        <taxon>Cypriniformes</taxon>
        <taxon>Cyprinidae</taxon>
        <taxon>Cyprininae</taxon>
        <taxon>Sinocyclocheilus</taxon>
    </lineage>
</organism>
<comment type="similarity">
    <text evidence="3">Belongs to the DOP1 family.</text>
</comment>
<dbReference type="GO" id="GO:0005802">
    <property type="term" value="C:trans-Golgi network"/>
    <property type="evidence" value="ECO:0007669"/>
    <property type="project" value="TreeGrafter"/>
</dbReference>
<dbReference type="InterPro" id="IPR056459">
    <property type="entry name" value="TPR_DOP1"/>
</dbReference>
<evidence type="ECO:0000259" key="7">
    <source>
        <dbReference type="Pfam" id="PF24601"/>
    </source>
</evidence>
<keyword evidence="2" id="KW-0653">Protein transport</keyword>
<feature type="region of interest" description="Disordered" evidence="4">
    <location>
        <begin position="487"/>
        <end position="590"/>
    </location>
</feature>
<dbReference type="Ensembl" id="ENSSRHT00000102782.1">
    <property type="protein sequence ID" value="ENSSRHP00000100078.1"/>
    <property type="gene ID" value="ENSSRHG00000049015.1"/>
</dbReference>
<feature type="domain" description="DOP1-like C-terminal" evidence="6">
    <location>
        <begin position="1699"/>
        <end position="2030"/>
    </location>
</feature>
<accession>A0A673NH14</accession>
<gene>
    <name evidence="8" type="primary">LOC107748165</name>
</gene>
<reference evidence="8" key="2">
    <citation type="submission" date="2025-09" db="UniProtKB">
        <authorList>
            <consortium name="Ensembl"/>
        </authorList>
    </citation>
    <scope>IDENTIFICATION</scope>
</reference>
<reference evidence="8" key="1">
    <citation type="submission" date="2025-08" db="UniProtKB">
        <authorList>
            <consortium name="Ensembl"/>
        </authorList>
    </citation>
    <scope>IDENTIFICATION</scope>
</reference>
<dbReference type="PANTHER" id="PTHR14042:SF23">
    <property type="entry name" value="PROTEIN DOPEY-2"/>
    <property type="match status" value="1"/>
</dbReference>
<dbReference type="InterPro" id="IPR007249">
    <property type="entry name" value="DOP1_N"/>
</dbReference>
<feature type="region of interest" description="Disordered" evidence="4">
    <location>
        <begin position="1324"/>
        <end position="1345"/>
    </location>
</feature>
<dbReference type="Pfam" id="PF24601">
    <property type="entry name" value="TPR_DOP1"/>
    <property type="match status" value="1"/>
</dbReference>
<evidence type="ECO:0000256" key="3">
    <source>
        <dbReference type="ARBA" id="ARBA00046326"/>
    </source>
</evidence>
<dbReference type="PANTHER" id="PTHR14042">
    <property type="entry name" value="DOPEY-RELATED"/>
    <property type="match status" value="1"/>
</dbReference>
<dbReference type="GO" id="GO:0006895">
    <property type="term" value="P:Golgi to endosome transport"/>
    <property type="evidence" value="ECO:0007669"/>
    <property type="project" value="InterPro"/>
</dbReference>
<evidence type="ECO:0000313" key="9">
    <source>
        <dbReference type="Proteomes" id="UP000472270"/>
    </source>
</evidence>
<feature type="region of interest" description="Disordered" evidence="4">
    <location>
        <begin position="962"/>
        <end position="1060"/>
    </location>
</feature>
<dbReference type="Pfam" id="PF24598">
    <property type="entry name" value="DOP1_C"/>
    <property type="match status" value="1"/>
</dbReference>
<sequence length="2069" mass="232534">MDPEEAELQNDYRYRSYAAVIEKALRNFESSSEWADLISSLGKLNKALQSNLKYSLLPRRLIIGKRLAQCLHPALPSGVHLKALETYEVIFKIIGTKWLAKDLFIYSSGLFPLLGHAAMSVKPVLLTLYERYFLPLQRALLPSLQAFIMGLLPGLEEGAEVYERTDALLVKLSVLVGQSVFYGALWGSLLICPLVRLPATLFIVAHFDHSVTAREQKYMLGTDHRLVVKAVCLALQDSNVLVQRNMLEILLYFFPFTTCQDPEECAIPLNQDELISVVSAASLTLLRRDMSLNRRLYAWMLGLDIKGGMVAADSSRFNTVEQYTAFYFRPLVLSDVLLEVVRAFYSYCKVMLGEDNLNSSLSGSQLNSKIKENKNSSEIIKTVNMLVSAMSSNYLWDYMTRHFQIYWSSPPSVTELSTLIIFLLDVIPLELYAEIQTQYLPQMLGSMLQSLRSHMTSLSLQELTQAMRACFKVLSKTQMPVAYMDMEVNGNHDDSSSEGGLNGQETQEAEPGVAPYPPLRSEDSGLGLSASPSEQHLLPGRNGSDAASDVNPEAEDVWRRGGTIENMSKYPNASPRGSKRSPSKRKGSRDLGLIKDRLAEFFNPSKLRIHALHGSSRDGGKDHRPAELEWMGNFQSKSKGEITESCRQAFTVVCQLLLECTTFPVYFTEEENQDLHTSMFNKTGIEGTLPDWLRSLMTLCCLTKDYQVQHVAISSLLELINHSQSLALVIQDKNQRYKNSDANPLSGQLQMVTLPPIYPAVLKTLEDSTDFYLRVSQVLWAQLDTERREHHVSCVELFYRLHCLAPSASICEDIICLGLLSGDKVVCLEALHRFSVLWHLTREIQTNRSTSLSRSFDKSLFVVLDSLNNQDGSVSAAAQNWLVRALSLNDVVRILEPVLLLLLDPRTQRSPIQSIKQNLSALTWRDRSITKSVGDNITPGCQTEESLVRRITIVDREALWAELERDPELTPPDSPTMSRSESEETEGEDEEEEESEHTESADTSVTQNSTENSSSSSAPYLQRHDDGSVEEDGVANGLQRVDSERTQVSDSLSSDEDDGQLEAMAKSRLLKRQREKREAVDSLFRHVLLYKQQYESSRILYAFTILDTILRTSAGPFLEALSSTSLDCSSIAHLNLIQNLLQRHRQAQDGGSFYGRLQTSTPPTLLLELLTCLCMRYLRSHYPSYASVPTRQLQANREVQVKSVEVLTELMIQLVRVAQQAQIGEAKGTASLEVVRNLLWGYKVQQYVLLTLSASMYVCQRADRPEQHKLPEEDQGGDEGEISEESLINFGQDGIWAEHPLQIALLKLMKVLIVLEHHVCPPHTKAQDHDQSNFNPQRRAEPPSSALAREWQTAVMFQQSIKAVRYIASQPITAQGMFVSAAARALHPQYGCAMHPAWVTLLCEVLPYLGRSLAIIVSPIIAQICRNLDELVKQHEHDGIKASHNGTLKRENIAPDYPLTLLEGLTTITHYCLLDHKKTAGCDVPDLRNASNAILEEFPHMISSMALLWGVVKGCDSTHGSRASPTSVYFKGTKILRQKVLEFLMPLTQQFGVQVMASVAAVWSVWNYVFKFCVCLCTEVVKKPHQIKGDQCSIDGNVLYGLFCSLTAQALQENINPLLCLLRESVQLNLAPPGQFLLLGQRILETVGAVAGSSLEQTSWLSRNLEVKAQPQVCLQGDEDDHDANDAMVSSSAPSVFSVQALVLLAEVLAPLLDMVYRSDEKEKAVPLISRLMYYVFPYLKNHSAYNVPSFCAGAQLLSSLSGYAYTKRAWKKEVLELFMDPVFFTMESLCSCHWRSIIDHLLTHEKTMFKDLMSMQSSSLKLFNSAEQKPMLLKRQAFAMFSGENDQYHFYLPLIQERLTENLRVGQTPSVSAQMFLMFRVLLLRISPQHLTSLWPIMVTELVRNTSKLRGGNDKNGLLFPQAELDMYLSACKFLDTAVSFPPEHMPLFQMYRWAFIPEVDVDHYDGPGNTLLEGEQECKPHIVRILDGINRRYGSSTDRVEFPLLTLRSLCSIVDLVPFFSTLCCSFYGSSAHLPHYAADYPPPSSDQVMKRLEHIIEGDFFTHAQC</sequence>
<evidence type="ECO:0000256" key="4">
    <source>
        <dbReference type="SAM" id="MobiDB-lite"/>
    </source>
</evidence>
<keyword evidence="9" id="KW-1185">Reference proteome</keyword>
<feature type="compositionally biased region" description="Polar residues" evidence="4">
    <location>
        <begin position="497"/>
        <end position="506"/>
    </location>
</feature>
<dbReference type="GO" id="GO:0005829">
    <property type="term" value="C:cytosol"/>
    <property type="evidence" value="ECO:0007669"/>
    <property type="project" value="GOC"/>
</dbReference>
<feature type="compositionally biased region" description="Acidic residues" evidence="4">
    <location>
        <begin position="983"/>
        <end position="996"/>
    </location>
</feature>
<evidence type="ECO:0000259" key="5">
    <source>
        <dbReference type="Pfam" id="PF04118"/>
    </source>
</evidence>
<protein>
    <submittedName>
        <fullName evidence="8">Protein dopey-2-like</fullName>
    </submittedName>
</protein>
<evidence type="ECO:0000313" key="8">
    <source>
        <dbReference type="Ensembl" id="ENSSRHP00000100078.1"/>
    </source>
</evidence>
<feature type="compositionally biased region" description="Low complexity" evidence="4">
    <location>
        <begin position="1001"/>
        <end position="1017"/>
    </location>
</feature>
<name>A0A673NH14_9TELE</name>
<feature type="compositionally biased region" description="Basic residues" evidence="4">
    <location>
        <begin position="577"/>
        <end position="587"/>
    </location>
</feature>
<proteinExistence type="inferred from homology"/>